<protein>
    <submittedName>
        <fullName evidence="2">Oxidase EvaA</fullName>
    </submittedName>
</protein>
<dbReference type="AlphaFoldDB" id="A0A1H3RCJ6"/>
<proteinExistence type="predicted"/>
<dbReference type="Pfam" id="PF03559">
    <property type="entry name" value="Hexose_dehydrat"/>
    <property type="match status" value="1"/>
</dbReference>
<feature type="domain" description="dTDP-4-dehydro-6-deoxy-alpha-D-glucopyranose 2,3-dehydratase" evidence="1">
    <location>
        <begin position="6"/>
        <end position="63"/>
    </location>
</feature>
<evidence type="ECO:0000313" key="2">
    <source>
        <dbReference type="EMBL" id="SDZ23253.1"/>
    </source>
</evidence>
<dbReference type="RefSeq" id="WP_176968971.1">
    <property type="nucleotide sequence ID" value="NZ_FNON01000011.1"/>
</dbReference>
<dbReference type="Proteomes" id="UP000199515">
    <property type="component" value="Unassembled WGS sequence"/>
</dbReference>
<keyword evidence="3" id="KW-1185">Reference proteome</keyword>
<organism evidence="2 3">
    <name type="scientific">Amycolatopsis xylanica</name>
    <dbReference type="NCBI Taxonomy" id="589385"/>
    <lineage>
        <taxon>Bacteria</taxon>
        <taxon>Bacillati</taxon>
        <taxon>Actinomycetota</taxon>
        <taxon>Actinomycetes</taxon>
        <taxon>Pseudonocardiales</taxon>
        <taxon>Pseudonocardiaceae</taxon>
        <taxon>Amycolatopsis</taxon>
    </lineage>
</organism>
<accession>A0A1H3RCJ6</accession>
<gene>
    <name evidence="2" type="ORF">SAMN05421504_1111</name>
</gene>
<evidence type="ECO:0000313" key="3">
    <source>
        <dbReference type="Proteomes" id="UP000199515"/>
    </source>
</evidence>
<dbReference type="GO" id="GO:0016829">
    <property type="term" value="F:lyase activity"/>
    <property type="evidence" value="ECO:0007669"/>
    <property type="project" value="InterPro"/>
</dbReference>
<feature type="non-terminal residue" evidence="2">
    <location>
        <position position="63"/>
    </location>
</feature>
<dbReference type="EMBL" id="FNON01000011">
    <property type="protein sequence ID" value="SDZ23253.1"/>
    <property type="molecule type" value="Genomic_DNA"/>
</dbReference>
<sequence>MFADLSEFYEWFDERRGKNDYRVTKTALDRMAGWRVDPGDGGIRHHSGKFFSVLGLEVATDHR</sequence>
<reference evidence="2 3" key="1">
    <citation type="submission" date="2016-10" db="EMBL/GenBank/DDBJ databases">
        <authorList>
            <person name="de Groot N.N."/>
        </authorList>
    </citation>
    <scope>NUCLEOTIDE SEQUENCE [LARGE SCALE GENOMIC DNA]</scope>
    <source>
        <strain evidence="2 3">CPCC 202699</strain>
    </source>
</reference>
<name>A0A1H3RCJ6_9PSEU</name>
<dbReference type="InterPro" id="IPR005212">
    <property type="entry name" value="EvaA-like"/>
</dbReference>
<dbReference type="STRING" id="589385.SAMN05421504_1111"/>
<evidence type="ECO:0000259" key="1">
    <source>
        <dbReference type="Pfam" id="PF03559"/>
    </source>
</evidence>